<dbReference type="Proteomes" id="UP001153737">
    <property type="component" value="Chromosome 8"/>
</dbReference>
<dbReference type="PANTHER" id="PTHR33504:SF1">
    <property type="entry name" value="FAMILY WITH SEQUENCE SIMILARITY 90, MEMBER A1B"/>
    <property type="match status" value="1"/>
</dbReference>
<gene>
    <name evidence="1" type="ORF">PHAECO_LOCUS12134</name>
</gene>
<reference evidence="1" key="2">
    <citation type="submission" date="2022-10" db="EMBL/GenBank/DDBJ databases">
        <authorList>
            <consortium name="ENA_rothamsted_submissions"/>
            <consortium name="culmorum"/>
            <person name="King R."/>
        </authorList>
    </citation>
    <scope>NUCLEOTIDE SEQUENCE</scope>
</reference>
<accession>A0A9N9SJZ8</accession>
<keyword evidence="2" id="KW-1185">Reference proteome</keyword>
<proteinExistence type="predicted"/>
<dbReference type="PANTHER" id="PTHR33504">
    <property type="entry name" value="NADH DEHYDROGENASE (UBIQUINONE) 1 BETA SUBCOMPLEX, 4"/>
    <property type="match status" value="1"/>
</dbReference>
<protein>
    <submittedName>
        <fullName evidence="1">Uncharacterized protein</fullName>
    </submittedName>
</protein>
<dbReference type="AlphaFoldDB" id="A0A9N9SJZ8"/>
<sequence>MSYFHQNDLFRVLNEDHNPYLELYQDLRHSSGETYRSYRYPYDVSKCEALVDEINTICRLHTNKYNYNLLVTKDQEEARSIKIIQNFFLGIRNKRIFTYLKNHVLELSKKNPLILLKLVNQAQAELFEKNNFLLVFRLDGKQFPPNIVYKLFLRQDTINILTLKATGGHEKELERQIHHSGWYSFNVYKCNMCKTVVKMRPMKKIKQKKKRPEDNYLSWIQEMY</sequence>
<dbReference type="EMBL" id="OU896714">
    <property type="protein sequence ID" value="CAG9824641.1"/>
    <property type="molecule type" value="Genomic_DNA"/>
</dbReference>
<reference evidence="1" key="1">
    <citation type="submission" date="2022-01" db="EMBL/GenBank/DDBJ databases">
        <authorList>
            <person name="King R."/>
        </authorList>
    </citation>
    <scope>NUCLEOTIDE SEQUENCE</scope>
</reference>
<dbReference type="OrthoDB" id="10006090at2759"/>
<organism evidence="1 2">
    <name type="scientific">Phaedon cochleariae</name>
    <name type="common">Mustard beetle</name>
    <dbReference type="NCBI Taxonomy" id="80249"/>
    <lineage>
        <taxon>Eukaryota</taxon>
        <taxon>Metazoa</taxon>
        <taxon>Ecdysozoa</taxon>
        <taxon>Arthropoda</taxon>
        <taxon>Hexapoda</taxon>
        <taxon>Insecta</taxon>
        <taxon>Pterygota</taxon>
        <taxon>Neoptera</taxon>
        <taxon>Endopterygota</taxon>
        <taxon>Coleoptera</taxon>
        <taxon>Polyphaga</taxon>
        <taxon>Cucujiformia</taxon>
        <taxon>Chrysomeloidea</taxon>
        <taxon>Chrysomelidae</taxon>
        <taxon>Chrysomelinae</taxon>
        <taxon>Chrysomelini</taxon>
        <taxon>Phaedon</taxon>
    </lineage>
</organism>
<name>A0A9N9SJZ8_PHACE</name>
<evidence type="ECO:0000313" key="1">
    <source>
        <dbReference type="EMBL" id="CAG9824641.1"/>
    </source>
</evidence>
<evidence type="ECO:0000313" key="2">
    <source>
        <dbReference type="Proteomes" id="UP001153737"/>
    </source>
</evidence>